<dbReference type="RefSeq" id="WP_378052862.1">
    <property type="nucleotide sequence ID" value="NZ_JBHMDN010000069.1"/>
</dbReference>
<comment type="caution">
    <text evidence="4">The sequence shown here is derived from an EMBL/GenBank/DDBJ whole genome shotgun (WGS) entry which is preliminary data.</text>
</comment>
<dbReference type="InterPro" id="IPR050107">
    <property type="entry name" value="ABC_carbohydrate_import_ATPase"/>
</dbReference>
<evidence type="ECO:0000256" key="1">
    <source>
        <dbReference type="ARBA" id="ARBA00022741"/>
    </source>
</evidence>
<evidence type="ECO:0000313" key="5">
    <source>
        <dbReference type="Proteomes" id="UP001596378"/>
    </source>
</evidence>
<dbReference type="Gene3D" id="3.40.50.300">
    <property type="entry name" value="P-loop containing nucleotide triphosphate hydrolases"/>
    <property type="match status" value="1"/>
</dbReference>
<feature type="domain" description="ABC transporter" evidence="3">
    <location>
        <begin position="29"/>
        <end position="118"/>
    </location>
</feature>
<keyword evidence="2 4" id="KW-0067">ATP-binding</keyword>
<keyword evidence="1" id="KW-0547">Nucleotide-binding</keyword>
<dbReference type="EMBL" id="JBHTAI010000011">
    <property type="protein sequence ID" value="MFC7150467.1"/>
    <property type="molecule type" value="Genomic_DNA"/>
</dbReference>
<dbReference type="PANTHER" id="PTHR43790:SF4">
    <property type="entry name" value="GUANOSINE IMPORT ATP-BINDING PROTEIN NUPO"/>
    <property type="match status" value="1"/>
</dbReference>
<dbReference type="InterPro" id="IPR027417">
    <property type="entry name" value="P-loop_NTPase"/>
</dbReference>
<organism evidence="4 5">
    <name type="scientific">Cohnella cellulosilytica</name>
    <dbReference type="NCBI Taxonomy" id="986710"/>
    <lineage>
        <taxon>Bacteria</taxon>
        <taxon>Bacillati</taxon>
        <taxon>Bacillota</taxon>
        <taxon>Bacilli</taxon>
        <taxon>Bacillales</taxon>
        <taxon>Paenibacillaceae</taxon>
        <taxon>Cohnella</taxon>
    </lineage>
</organism>
<dbReference type="InterPro" id="IPR003439">
    <property type="entry name" value="ABC_transporter-like_ATP-bd"/>
</dbReference>
<evidence type="ECO:0000259" key="3">
    <source>
        <dbReference type="Pfam" id="PF00005"/>
    </source>
</evidence>
<dbReference type="PANTHER" id="PTHR43790">
    <property type="entry name" value="CARBOHYDRATE TRANSPORT ATP-BINDING PROTEIN MG119-RELATED"/>
    <property type="match status" value="1"/>
</dbReference>
<dbReference type="Pfam" id="PF00005">
    <property type="entry name" value="ABC_tran"/>
    <property type="match status" value="1"/>
</dbReference>
<dbReference type="Proteomes" id="UP001596378">
    <property type="component" value="Unassembled WGS sequence"/>
</dbReference>
<protein>
    <submittedName>
        <fullName evidence="4">ATP-binding cassette domain-containing protein</fullName>
    </submittedName>
</protein>
<sequence length="151" mass="16092">MSVDNDTFPYLLKAEGLTKRFGSLVANRDIDLVVRAGEVHAILGENGAGKSTLMKMLYGVYEPDEGAVWMDGEQAELHPPMKARARGIGMVFQDFRVVPALTVLDNIALAVQPEEAARADRRNFLEVRVAGGAGRASVAAGPRAAAAAGDR</sequence>
<name>A0ABW2FDT8_9BACL</name>
<gene>
    <name evidence="4" type="ORF">ACFQMJ_18200</name>
</gene>
<accession>A0ABW2FDT8</accession>
<proteinExistence type="predicted"/>
<reference evidence="5" key="1">
    <citation type="journal article" date="2019" name="Int. J. Syst. Evol. Microbiol.">
        <title>The Global Catalogue of Microorganisms (GCM) 10K type strain sequencing project: providing services to taxonomists for standard genome sequencing and annotation.</title>
        <authorList>
            <consortium name="The Broad Institute Genomics Platform"/>
            <consortium name="The Broad Institute Genome Sequencing Center for Infectious Disease"/>
            <person name="Wu L."/>
            <person name="Ma J."/>
        </authorList>
    </citation>
    <scope>NUCLEOTIDE SEQUENCE [LARGE SCALE GENOMIC DNA]</scope>
    <source>
        <strain evidence="5">KCTC 12907</strain>
    </source>
</reference>
<evidence type="ECO:0000313" key="4">
    <source>
        <dbReference type="EMBL" id="MFC7150467.1"/>
    </source>
</evidence>
<evidence type="ECO:0000256" key="2">
    <source>
        <dbReference type="ARBA" id="ARBA00022840"/>
    </source>
</evidence>
<dbReference type="GO" id="GO:0005524">
    <property type="term" value="F:ATP binding"/>
    <property type="evidence" value="ECO:0007669"/>
    <property type="project" value="UniProtKB-KW"/>
</dbReference>
<dbReference type="SUPFAM" id="SSF52540">
    <property type="entry name" value="P-loop containing nucleoside triphosphate hydrolases"/>
    <property type="match status" value="1"/>
</dbReference>
<keyword evidence="5" id="KW-1185">Reference proteome</keyword>